<evidence type="ECO:0008006" key="3">
    <source>
        <dbReference type="Google" id="ProtNLM"/>
    </source>
</evidence>
<proteinExistence type="predicted"/>
<dbReference type="Gene3D" id="3.40.50.150">
    <property type="entry name" value="Vaccinia Virus protein VP39"/>
    <property type="match status" value="1"/>
</dbReference>
<dbReference type="EMBL" id="AP025516">
    <property type="protein sequence ID" value="BDD88040.1"/>
    <property type="molecule type" value="Genomic_DNA"/>
</dbReference>
<keyword evidence="2" id="KW-1185">Reference proteome</keyword>
<evidence type="ECO:0000313" key="1">
    <source>
        <dbReference type="EMBL" id="BDD88040.1"/>
    </source>
</evidence>
<organism evidence="1 2">
    <name type="scientific">Desulfofustis limnaeus</name>
    <dbReference type="NCBI Taxonomy" id="2740163"/>
    <lineage>
        <taxon>Bacteria</taxon>
        <taxon>Pseudomonadati</taxon>
        <taxon>Thermodesulfobacteriota</taxon>
        <taxon>Desulfobulbia</taxon>
        <taxon>Desulfobulbales</taxon>
        <taxon>Desulfocapsaceae</taxon>
        <taxon>Desulfofustis</taxon>
    </lineage>
</organism>
<dbReference type="CDD" id="cd02440">
    <property type="entry name" value="AdoMet_MTases"/>
    <property type="match status" value="1"/>
</dbReference>
<accession>A0ABM7WAR4</accession>
<dbReference type="InterPro" id="IPR019410">
    <property type="entry name" value="Methyltransf_16"/>
</dbReference>
<dbReference type="SUPFAM" id="SSF53335">
    <property type="entry name" value="S-adenosyl-L-methionine-dependent methyltransferases"/>
    <property type="match status" value="1"/>
</dbReference>
<gene>
    <name evidence="1" type="ORF">DPPLL_24050</name>
</gene>
<protein>
    <recommendedName>
        <fullName evidence="3">Methyltransferase</fullName>
    </recommendedName>
</protein>
<dbReference type="Proteomes" id="UP000830055">
    <property type="component" value="Chromosome"/>
</dbReference>
<dbReference type="Pfam" id="PF10294">
    <property type="entry name" value="Methyltransf_16"/>
    <property type="match status" value="1"/>
</dbReference>
<sequence length="233" mass="26365">MDVRTLPEAERELYQRLRRKYSLYFARETVGRYSTRVLMPADLEQLLGGRDPFSDVKSFPFWARLWESSIVLGTVLADLPVNPGTRLLELGAGSGLSGLAAAQAGYDVVLSDYDEEILDFQRVSAAANGLKTVQSLRFDWLDPPALDRFAVIAGAEILFRQEFVEPLVLICKNYLVPEGAVYLAHDVRRQSLAPFLRAASEHFDIGSRKMTLRRNGRDWDILINRLRFKNSGK</sequence>
<dbReference type="InterPro" id="IPR029063">
    <property type="entry name" value="SAM-dependent_MTases_sf"/>
</dbReference>
<name>A0ABM7WAR4_9BACT</name>
<evidence type="ECO:0000313" key="2">
    <source>
        <dbReference type="Proteomes" id="UP000830055"/>
    </source>
</evidence>
<reference evidence="1 2" key="1">
    <citation type="submission" date="2022-01" db="EMBL/GenBank/DDBJ databases">
        <title>Desulfofustis limnae sp. nov., a novel mesophilic sulfate-reducing bacterium isolated from marsh soil.</title>
        <authorList>
            <person name="Watanabe M."/>
            <person name="Takahashi A."/>
            <person name="Kojima H."/>
            <person name="Fukui M."/>
        </authorList>
    </citation>
    <scope>NUCLEOTIDE SEQUENCE [LARGE SCALE GENOMIC DNA]</scope>
    <source>
        <strain evidence="1 2">PPLL</strain>
    </source>
</reference>
<dbReference type="PANTHER" id="PTHR14614">
    <property type="entry name" value="HEPATOCELLULAR CARCINOMA-ASSOCIATED ANTIGEN"/>
    <property type="match status" value="1"/>
</dbReference>
<dbReference type="RefSeq" id="WP_284151430.1">
    <property type="nucleotide sequence ID" value="NZ_AP025516.1"/>
</dbReference>